<keyword evidence="3" id="KW-1185">Reference proteome</keyword>
<protein>
    <recommendedName>
        <fullName evidence="1">Methyltransferase small domain-containing protein</fullName>
    </recommendedName>
</protein>
<organism evidence="2 3">
    <name type="scientific">Pseudolysinimonas kribbensis</name>
    <dbReference type="NCBI Taxonomy" id="433641"/>
    <lineage>
        <taxon>Bacteria</taxon>
        <taxon>Bacillati</taxon>
        <taxon>Actinomycetota</taxon>
        <taxon>Actinomycetes</taxon>
        <taxon>Micrococcales</taxon>
        <taxon>Microbacteriaceae</taxon>
        <taxon>Pseudolysinimonas</taxon>
    </lineage>
</organism>
<accession>A0ABQ6K226</accession>
<feature type="domain" description="Methyltransferase small" evidence="1">
    <location>
        <begin position="19"/>
        <end position="70"/>
    </location>
</feature>
<evidence type="ECO:0000313" key="3">
    <source>
        <dbReference type="Proteomes" id="UP001157034"/>
    </source>
</evidence>
<evidence type="ECO:0000259" key="1">
    <source>
        <dbReference type="Pfam" id="PF05175"/>
    </source>
</evidence>
<reference evidence="3" key="1">
    <citation type="journal article" date="2019" name="Int. J. Syst. Evol. Microbiol.">
        <title>The Global Catalogue of Microorganisms (GCM) 10K type strain sequencing project: providing services to taxonomists for standard genome sequencing and annotation.</title>
        <authorList>
            <consortium name="The Broad Institute Genomics Platform"/>
            <consortium name="The Broad Institute Genome Sequencing Center for Infectious Disease"/>
            <person name="Wu L."/>
            <person name="Ma J."/>
        </authorList>
    </citation>
    <scope>NUCLEOTIDE SEQUENCE [LARGE SCALE GENOMIC DNA]</scope>
    <source>
        <strain evidence="3">NBRC 108894</strain>
    </source>
</reference>
<dbReference type="InterPro" id="IPR050320">
    <property type="entry name" value="N5-glutamine_MTase"/>
</dbReference>
<dbReference type="Pfam" id="PF05175">
    <property type="entry name" value="MTS"/>
    <property type="match status" value="1"/>
</dbReference>
<gene>
    <name evidence="2" type="ORF">GCM10025881_04290</name>
</gene>
<proteinExistence type="predicted"/>
<sequence>MPRARAEAIVDAAVAARPDARIVVDLGCGAGAIAAALATRLPRAEVHAVDVDPAAVAVAAENGARHRFSAHRGDWWTGLPAQLRGRIELAAAYLPHVPTRELARIPRDFREHEPEGAVHGGADGLDPFRAVLAGMEAWTAAGGAFVTLVAGEQVETARGLVGARPLEVLEVDDDAVLIVSR</sequence>
<dbReference type="InterPro" id="IPR029063">
    <property type="entry name" value="SAM-dependent_MTases_sf"/>
</dbReference>
<dbReference type="SUPFAM" id="SSF53335">
    <property type="entry name" value="S-adenosyl-L-methionine-dependent methyltransferases"/>
    <property type="match status" value="1"/>
</dbReference>
<comment type="caution">
    <text evidence="2">The sequence shown here is derived from an EMBL/GenBank/DDBJ whole genome shotgun (WGS) entry which is preliminary data.</text>
</comment>
<dbReference type="PANTHER" id="PTHR18895">
    <property type="entry name" value="HEMK METHYLTRANSFERASE"/>
    <property type="match status" value="1"/>
</dbReference>
<dbReference type="PANTHER" id="PTHR18895:SF74">
    <property type="entry name" value="MTRF1L RELEASE FACTOR GLUTAMINE METHYLTRANSFERASE"/>
    <property type="match status" value="1"/>
</dbReference>
<dbReference type="Gene3D" id="3.40.50.150">
    <property type="entry name" value="Vaccinia Virus protein VP39"/>
    <property type="match status" value="1"/>
</dbReference>
<name>A0ABQ6K226_9MICO</name>
<evidence type="ECO:0000313" key="2">
    <source>
        <dbReference type="EMBL" id="GMA93605.1"/>
    </source>
</evidence>
<dbReference type="Proteomes" id="UP001157034">
    <property type="component" value="Unassembled WGS sequence"/>
</dbReference>
<dbReference type="EMBL" id="BSVB01000001">
    <property type="protein sequence ID" value="GMA93605.1"/>
    <property type="molecule type" value="Genomic_DNA"/>
</dbReference>
<dbReference type="RefSeq" id="WP_284252466.1">
    <property type="nucleotide sequence ID" value="NZ_BSVB01000001.1"/>
</dbReference>
<dbReference type="InterPro" id="IPR007848">
    <property type="entry name" value="Small_mtfrase_dom"/>
</dbReference>